<dbReference type="VEuPathDB" id="CryptoDB:Cvel_7754"/>
<gene>
    <name evidence="2" type="ORF">Cvel_7754</name>
</gene>
<evidence type="ECO:0000256" key="1">
    <source>
        <dbReference type="SAM" id="MobiDB-lite"/>
    </source>
</evidence>
<organism evidence="2">
    <name type="scientific">Chromera velia CCMP2878</name>
    <dbReference type="NCBI Taxonomy" id="1169474"/>
    <lineage>
        <taxon>Eukaryota</taxon>
        <taxon>Sar</taxon>
        <taxon>Alveolata</taxon>
        <taxon>Colpodellida</taxon>
        <taxon>Chromeraceae</taxon>
        <taxon>Chromera</taxon>
    </lineage>
</organism>
<feature type="region of interest" description="Disordered" evidence="1">
    <location>
        <begin position="1"/>
        <end position="42"/>
    </location>
</feature>
<feature type="compositionally biased region" description="Basic and acidic residues" evidence="1">
    <location>
        <begin position="25"/>
        <end position="34"/>
    </location>
</feature>
<dbReference type="AlphaFoldDB" id="A0A0G4HPI8"/>
<dbReference type="EMBL" id="CDMZ01003364">
    <property type="protein sequence ID" value="CEM46083.1"/>
    <property type="molecule type" value="Genomic_DNA"/>
</dbReference>
<reference evidence="2" key="1">
    <citation type="submission" date="2014-11" db="EMBL/GenBank/DDBJ databases">
        <authorList>
            <person name="Otto D Thomas"/>
            <person name="Naeem Raeece"/>
        </authorList>
    </citation>
    <scope>NUCLEOTIDE SEQUENCE</scope>
</reference>
<protein>
    <submittedName>
        <fullName evidence="2">Uncharacterized protein</fullName>
    </submittedName>
</protein>
<accession>A0A0G4HPI8</accession>
<evidence type="ECO:0000313" key="2">
    <source>
        <dbReference type="EMBL" id="CEM46083.1"/>
    </source>
</evidence>
<name>A0A0G4HPI8_9ALVE</name>
<proteinExistence type="predicted"/>
<sequence>MMLKEQRSAQIGDEEVQAGGAGRTESLDEKKGENEEQQGLVECSQCGQKVPKHLFASKQLRKGASTRKCKHCTGAATPAQTTTASPSSCEAPAPISEESREQLSAFLRHVTIGTQSLSFYVAWRRGAPPGTRAVLFLYTPCPRASLFCGYGSDCRDMRRKGKCMHRSMDRQLFMVVGAMHEDARPCPRGLMDASKLLACIPSVHHSALENLSGDFLPVCLVCSPSGKYVPEFLKESLGSVLSVRQSSASGPAEVIDSVVSARMANPPEASEIEAKLLKMSEEFGLAGADVGCLNLDRE</sequence>